<gene>
    <name evidence="4" type="primary">LOC109482304</name>
</gene>
<sequence>MTDMFLRQGQREKKFGGNQRGLSPVQIQTILDAHNRYRSYVYPSAANMKKMEWDHLLQQMAQAWADGCRFQKGVVSTIQHPYNHASLGQNMGMVLQNFKPVEQLVSDWHKEGRYYIYETGECMQRRPFTCDEYTQVKPSS</sequence>
<evidence type="ECO:0000313" key="3">
    <source>
        <dbReference type="Proteomes" id="UP000515135"/>
    </source>
</evidence>
<feature type="domain" description="SCP" evidence="2">
    <location>
        <begin position="25"/>
        <end position="140"/>
    </location>
</feature>
<dbReference type="PANTHER" id="PTHR10334">
    <property type="entry name" value="CYSTEINE-RICH SECRETORY PROTEIN-RELATED"/>
    <property type="match status" value="1"/>
</dbReference>
<evidence type="ECO:0000313" key="4">
    <source>
        <dbReference type="RefSeq" id="XP_019640547.1"/>
    </source>
</evidence>
<dbReference type="InterPro" id="IPR035940">
    <property type="entry name" value="CAP_sf"/>
</dbReference>
<dbReference type="OrthoDB" id="337038at2759"/>
<dbReference type="Proteomes" id="UP000515135">
    <property type="component" value="Unplaced"/>
</dbReference>
<dbReference type="Pfam" id="PF00188">
    <property type="entry name" value="CAP"/>
    <property type="match status" value="1"/>
</dbReference>
<dbReference type="InterPro" id="IPR001283">
    <property type="entry name" value="CRISP-related"/>
</dbReference>
<dbReference type="RefSeq" id="XP_019640547.1">
    <property type="nucleotide sequence ID" value="XM_019784988.1"/>
</dbReference>
<dbReference type="KEGG" id="bbel:109482304"/>
<evidence type="ECO:0000259" key="2">
    <source>
        <dbReference type="SMART" id="SM00198"/>
    </source>
</evidence>
<dbReference type="GeneID" id="109482304"/>
<dbReference type="SMART" id="SM00198">
    <property type="entry name" value="SCP"/>
    <property type="match status" value="1"/>
</dbReference>
<feature type="region of interest" description="Disordered" evidence="1">
    <location>
        <begin position="1"/>
        <end position="20"/>
    </location>
</feature>
<dbReference type="SUPFAM" id="SSF55797">
    <property type="entry name" value="PR-1-like"/>
    <property type="match status" value="1"/>
</dbReference>
<organism evidence="3 4">
    <name type="scientific">Branchiostoma belcheri</name>
    <name type="common">Amphioxus</name>
    <dbReference type="NCBI Taxonomy" id="7741"/>
    <lineage>
        <taxon>Eukaryota</taxon>
        <taxon>Metazoa</taxon>
        <taxon>Chordata</taxon>
        <taxon>Cephalochordata</taxon>
        <taxon>Leptocardii</taxon>
        <taxon>Amphioxiformes</taxon>
        <taxon>Branchiostomatidae</taxon>
        <taxon>Branchiostoma</taxon>
    </lineage>
</organism>
<name>A0A6P5AB27_BRABE</name>
<dbReference type="AlphaFoldDB" id="A0A6P5AB27"/>
<accession>A0A6P5AB27</accession>
<protein>
    <submittedName>
        <fullName evidence="4">Cysteine-rich secretory protein LCCL domain-containing 1-like</fullName>
    </submittedName>
</protein>
<reference evidence="4" key="1">
    <citation type="submission" date="2025-08" db="UniProtKB">
        <authorList>
            <consortium name="RefSeq"/>
        </authorList>
    </citation>
    <scope>IDENTIFICATION</scope>
    <source>
        <tissue evidence="4">Gonad</tissue>
    </source>
</reference>
<evidence type="ECO:0000256" key="1">
    <source>
        <dbReference type="SAM" id="MobiDB-lite"/>
    </source>
</evidence>
<dbReference type="InterPro" id="IPR014044">
    <property type="entry name" value="CAP_dom"/>
</dbReference>
<keyword evidence="3" id="KW-1185">Reference proteome</keyword>
<proteinExistence type="predicted"/>
<dbReference type="Gene3D" id="3.40.33.10">
    <property type="entry name" value="CAP"/>
    <property type="match status" value="1"/>
</dbReference>